<accession>A0A7M7PZ29</accession>
<dbReference type="PANTHER" id="PTHR24198">
    <property type="entry name" value="ANKYRIN REPEAT AND PROTEIN KINASE DOMAIN-CONTAINING PROTEIN"/>
    <property type="match status" value="1"/>
</dbReference>
<dbReference type="KEGG" id="nvi:116415790"/>
<evidence type="ECO:0000256" key="3">
    <source>
        <dbReference type="PROSITE-ProRule" id="PRU00023"/>
    </source>
</evidence>
<feature type="repeat" description="ANK" evidence="3">
    <location>
        <begin position="204"/>
        <end position="237"/>
    </location>
</feature>
<keyword evidence="1" id="KW-0677">Repeat</keyword>
<dbReference type="AlphaFoldDB" id="A0A7M7PZ29"/>
<dbReference type="OrthoDB" id="194358at2759"/>
<dbReference type="EnsemblMetazoa" id="XM_031921016">
    <property type="protein sequence ID" value="XP_031776876"/>
    <property type="gene ID" value="LOC116415790"/>
</dbReference>
<evidence type="ECO:0000256" key="2">
    <source>
        <dbReference type="ARBA" id="ARBA00023043"/>
    </source>
</evidence>
<protein>
    <submittedName>
        <fullName evidence="4">Uncharacterized protein</fullName>
    </submittedName>
</protein>
<organism evidence="4 5">
    <name type="scientific">Nasonia vitripennis</name>
    <name type="common">Parasitic wasp</name>
    <dbReference type="NCBI Taxonomy" id="7425"/>
    <lineage>
        <taxon>Eukaryota</taxon>
        <taxon>Metazoa</taxon>
        <taxon>Ecdysozoa</taxon>
        <taxon>Arthropoda</taxon>
        <taxon>Hexapoda</taxon>
        <taxon>Insecta</taxon>
        <taxon>Pterygota</taxon>
        <taxon>Neoptera</taxon>
        <taxon>Endopterygota</taxon>
        <taxon>Hymenoptera</taxon>
        <taxon>Apocrita</taxon>
        <taxon>Proctotrupomorpha</taxon>
        <taxon>Chalcidoidea</taxon>
        <taxon>Pteromalidae</taxon>
        <taxon>Pteromalinae</taxon>
        <taxon>Nasonia</taxon>
    </lineage>
</organism>
<name>A0A7M7PZ29_NASVI</name>
<feature type="repeat" description="ANK" evidence="3">
    <location>
        <begin position="168"/>
        <end position="203"/>
    </location>
</feature>
<proteinExistence type="predicted"/>
<dbReference type="SMART" id="SM00248">
    <property type="entry name" value="ANK"/>
    <property type="match status" value="4"/>
</dbReference>
<dbReference type="Proteomes" id="UP000002358">
    <property type="component" value="Chromosome 1"/>
</dbReference>
<evidence type="ECO:0000313" key="5">
    <source>
        <dbReference type="Proteomes" id="UP000002358"/>
    </source>
</evidence>
<dbReference type="InterPro" id="IPR036770">
    <property type="entry name" value="Ankyrin_rpt-contain_sf"/>
</dbReference>
<dbReference type="RefSeq" id="XP_031776876.1">
    <property type="nucleotide sequence ID" value="XM_031921016.1"/>
</dbReference>
<dbReference type="Gene3D" id="1.25.40.20">
    <property type="entry name" value="Ankyrin repeat-containing domain"/>
    <property type="match status" value="1"/>
</dbReference>
<sequence>MPHFHMGNYRINSYTNYYWLGEPLSSDPDDRPTVENYDHMLHEALCSILLNRDLTADQIEKLLVKPDLSIKRILEREPILSRHFSQEELGNISLLWIAVLGCYQDSAELLVCSGPNVNELFGCHSPQIIDKRSSILHVLLQLNLSAKNERLIRLVRDHGADVQSQDSRGRTVLYLALTVGRGNRVKLAELILEKAMDVNIATNLGKTPVLAAAASKHADKLLPLLITYGANLTATDKDGQNTTACRDQEWIKPLIWP</sequence>
<reference evidence="4" key="1">
    <citation type="submission" date="2021-01" db="UniProtKB">
        <authorList>
            <consortium name="EnsemblMetazoa"/>
        </authorList>
    </citation>
    <scope>IDENTIFICATION</scope>
</reference>
<dbReference type="SUPFAM" id="SSF48403">
    <property type="entry name" value="Ankyrin repeat"/>
    <property type="match status" value="1"/>
</dbReference>
<dbReference type="PROSITE" id="PS50297">
    <property type="entry name" value="ANK_REP_REGION"/>
    <property type="match status" value="1"/>
</dbReference>
<dbReference type="InParanoid" id="A0A7M7PZ29"/>
<dbReference type="PANTHER" id="PTHR24198:SF165">
    <property type="entry name" value="ANKYRIN REPEAT-CONTAINING PROTEIN-RELATED"/>
    <property type="match status" value="1"/>
</dbReference>
<evidence type="ECO:0000313" key="4">
    <source>
        <dbReference type="EnsemblMetazoa" id="XP_031776876"/>
    </source>
</evidence>
<dbReference type="PROSITE" id="PS50088">
    <property type="entry name" value="ANK_REPEAT"/>
    <property type="match status" value="2"/>
</dbReference>
<evidence type="ECO:0000256" key="1">
    <source>
        <dbReference type="ARBA" id="ARBA00022737"/>
    </source>
</evidence>
<keyword evidence="5" id="KW-1185">Reference proteome</keyword>
<dbReference type="Pfam" id="PF12796">
    <property type="entry name" value="Ank_2"/>
    <property type="match status" value="1"/>
</dbReference>
<dbReference type="GeneID" id="116415790"/>
<dbReference type="SMR" id="A0A7M7PZ29"/>
<keyword evidence="2 3" id="KW-0040">ANK repeat</keyword>
<dbReference type="InterPro" id="IPR002110">
    <property type="entry name" value="Ankyrin_rpt"/>
</dbReference>